<evidence type="ECO:0000259" key="4">
    <source>
        <dbReference type="PROSITE" id="PS01124"/>
    </source>
</evidence>
<dbReference type="Pfam" id="PF02311">
    <property type="entry name" value="AraC_binding"/>
    <property type="match status" value="1"/>
</dbReference>
<dbReference type="InterPro" id="IPR009057">
    <property type="entry name" value="Homeodomain-like_sf"/>
</dbReference>
<keyword evidence="2" id="KW-0238">DNA-binding</keyword>
<dbReference type="PANTHER" id="PTHR43280:SF32">
    <property type="entry name" value="TRANSCRIPTIONAL REGULATORY PROTEIN"/>
    <property type="match status" value="1"/>
</dbReference>
<dbReference type="AlphaFoldDB" id="A0A2M9R4I3"/>
<dbReference type="InterPro" id="IPR014710">
    <property type="entry name" value="RmlC-like_jellyroll"/>
</dbReference>
<comment type="caution">
    <text evidence="5">The sequence shown here is derived from an EMBL/GenBank/DDBJ whole genome shotgun (WGS) entry which is preliminary data.</text>
</comment>
<dbReference type="Gene3D" id="1.10.10.60">
    <property type="entry name" value="Homeodomain-like"/>
    <property type="match status" value="1"/>
</dbReference>
<proteinExistence type="predicted"/>
<keyword evidence="6" id="KW-1185">Reference proteome</keyword>
<organism evidence="5 6">
    <name type="scientific">Avrilella dinanensis</name>
    <dbReference type="NCBI Taxonomy" id="2008672"/>
    <lineage>
        <taxon>Bacteria</taxon>
        <taxon>Pseudomonadati</taxon>
        <taxon>Bacteroidota</taxon>
        <taxon>Flavobacteriia</taxon>
        <taxon>Flavobacteriales</taxon>
        <taxon>Flavobacteriaceae</taxon>
        <taxon>Avrilella</taxon>
    </lineage>
</organism>
<accession>A0A2M9R4I3</accession>
<keyword evidence="1" id="KW-0805">Transcription regulation</keyword>
<dbReference type="PROSITE" id="PS01124">
    <property type="entry name" value="HTH_ARAC_FAMILY_2"/>
    <property type="match status" value="1"/>
</dbReference>
<dbReference type="Proteomes" id="UP000231960">
    <property type="component" value="Unassembled WGS sequence"/>
</dbReference>
<gene>
    <name evidence="5" type="ORF">CDL10_03985</name>
</gene>
<dbReference type="InterPro" id="IPR003313">
    <property type="entry name" value="AraC-bd"/>
</dbReference>
<evidence type="ECO:0000256" key="1">
    <source>
        <dbReference type="ARBA" id="ARBA00023015"/>
    </source>
</evidence>
<dbReference type="Pfam" id="PF12833">
    <property type="entry name" value="HTH_18"/>
    <property type="match status" value="1"/>
</dbReference>
<evidence type="ECO:0000313" key="5">
    <source>
        <dbReference type="EMBL" id="PJR03776.1"/>
    </source>
</evidence>
<dbReference type="SUPFAM" id="SSF46689">
    <property type="entry name" value="Homeodomain-like"/>
    <property type="match status" value="1"/>
</dbReference>
<feature type="domain" description="HTH araC/xylS-type" evidence="4">
    <location>
        <begin position="198"/>
        <end position="296"/>
    </location>
</feature>
<name>A0A2M9R4I3_9FLAO</name>
<dbReference type="Gene3D" id="2.60.120.10">
    <property type="entry name" value="Jelly Rolls"/>
    <property type="match status" value="1"/>
</dbReference>
<protein>
    <recommendedName>
        <fullName evidence="4">HTH araC/xylS-type domain-containing protein</fullName>
    </recommendedName>
</protein>
<dbReference type="OrthoDB" id="2585681at2"/>
<sequence>MKRKTKQLPEIKLLKIDDLNQEDSNAHFYANLISKHLISNHSRIESHHKHNFYAVFLFTRGTGMHEIDFNRYEVKPGAVFFLTPGQTHCWDLSPDTEGYLFFHSREFYETYHVKTLLKDFVFFESFQTEKCFYLKDNELEKVKPFFADILNEYQSNQWKKIQLINSYLAQLYIWLNRFVSTKSLLNFDELKRYQTIYTGFEDVLESNFLKMRNAGEYADILNITQKHLNRVVKSITGKTTTSVIAERIVLEAKRELIFSQKSVGEIADDLNFSDVSYFIKFFKKYTQETPAEFARRNLTTNS</sequence>
<dbReference type="InterPro" id="IPR018060">
    <property type="entry name" value="HTH_AraC"/>
</dbReference>
<evidence type="ECO:0000256" key="2">
    <source>
        <dbReference type="ARBA" id="ARBA00023125"/>
    </source>
</evidence>
<evidence type="ECO:0000313" key="6">
    <source>
        <dbReference type="Proteomes" id="UP000231960"/>
    </source>
</evidence>
<dbReference type="EMBL" id="NIPO01000001">
    <property type="protein sequence ID" value="PJR03776.1"/>
    <property type="molecule type" value="Genomic_DNA"/>
</dbReference>
<dbReference type="SUPFAM" id="SSF51215">
    <property type="entry name" value="Regulatory protein AraC"/>
    <property type="match status" value="1"/>
</dbReference>
<evidence type="ECO:0000256" key="3">
    <source>
        <dbReference type="ARBA" id="ARBA00023163"/>
    </source>
</evidence>
<dbReference type="SMART" id="SM00342">
    <property type="entry name" value="HTH_ARAC"/>
    <property type="match status" value="1"/>
</dbReference>
<dbReference type="RefSeq" id="WP_100677344.1">
    <property type="nucleotide sequence ID" value="NZ_NIPO01000001.1"/>
</dbReference>
<dbReference type="PANTHER" id="PTHR43280">
    <property type="entry name" value="ARAC-FAMILY TRANSCRIPTIONAL REGULATOR"/>
    <property type="match status" value="1"/>
</dbReference>
<dbReference type="InterPro" id="IPR037923">
    <property type="entry name" value="HTH-like"/>
</dbReference>
<dbReference type="GO" id="GO:0043565">
    <property type="term" value="F:sequence-specific DNA binding"/>
    <property type="evidence" value="ECO:0007669"/>
    <property type="project" value="InterPro"/>
</dbReference>
<dbReference type="GO" id="GO:0003700">
    <property type="term" value="F:DNA-binding transcription factor activity"/>
    <property type="evidence" value="ECO:0007669"/>
    <property type="project" value="InterPro"/>
</dbReference>
<reference evidence="5 6" key="1">
    <citation type="submission" date="2017-06" db="EMBL/GenBank/DDBJ databases">
        <title>Description of Avrilella dinanensis gen. nov. sp. nov.</title>
        <authorList>
            <person name="Leyer C."/>
            <person name="Sassi M."/>
            <person name="Minet J."/>
            <person name="Kayal S."/>
            <person name="Cattoir V."/>
        </authorList>
    </citation>
    <scope>NUCLEOTIDE SEQUENCE [LARGE SCALE GENOMIC DNA]</scope>
    <source>
        <strain evidence="5 6">UR159</strain>
    </source>
</reference>
<keyword evidence="3" id="KW-0804">Transcription</keyword>